<feature type="region of interest" description="Disordered" evidence="1">
    <location>
        <begin position="250"/>
        <end position="269"/>
    </location>
</feature>
<dbReference type="EMBL" id="VFMM01000001">
    <property type="protein sequence ID" value="TQJ16653.1"/>
    <property type="molecule type" value="Genomic_DNA"/>
</dbReference>
<dbReference type="RefSeq" id="WP_141852536.1">
    <property type="nucleotide sequence ID" value="NZ_BAAAKA010000023.1"/>
</dbReference>
<gene>
    <name evidence="3" type="ORF">FB475_0758</name>
</gene>
<keyword evidence="2" id="KW-0472">Membrane</keyword>
<evidence type="ECO:0000256" key="2">
    <source>
        <dbReference type="SAM" id="Phobius"/>
    </source>
</evidence>
<keyword evidence="2" id="KW-0812">Transmembrane</keyword>
<evidence type="ECO:0000313" key="3">
    <source>
        <dbReference type="EMBL" id="TQJ16653.1"/>
    </source>
</evidence>
<proteinExistence type="predicted"/>
<dbReference type="OrthoDB" id="4824872at2"/>
<name>A0A542EMT1_9ACTN</name>
<organism evidence="3 4">
    <name type="scientific">Kribbella jejuensis</name>
    <dbReference type="NCBI Taxonomy" id="236068"/>
    <lineage>
        <taxon>Bacteria</taxon>
        <taxon>Bacillati</taxon>
        <taxon>Actinomycetota</taxon>
        <taxon>Actinomycetes</taxon>
        <taxon>Propionibacteriales</taxon>
        <taxon>Kribbellaceae</taxon>
        <taxon>Kribbella</taxon>
    </lineage>
</organism>
<accession>A0A542EMT1</accession>
<reference evidence="3 4" key="1">
    <citation type="submission" date="2019-06" db="EMBL/GenBank/DDBJ databases">
        <title>Sequencing the genomes of 1000 actinobacteria strains.</title>
        <authorList>
            <person name="Klenk H.-P."/>
        </authorList>
    </citation>
    <scope>NUCLEOTIDE SEQUENCE [LARGE SCALE GENOMIC DNA]</scope>
    <source>
        <strain evidence="3 4">DSM 17305</strain>
    </source>
</reference>
<feature type="transmembrane region" description="Helical" evidence="2">
    <location>
        <begin position="430"/>
        <end position="448"/>
    </location>
</feature>
<evidence type="ECO:0000313" key="4">
    <source>
        <dbReference type="Proteomes" id="UP000316298"/>
    </source>
</evidence>
<dbReference type="AlphaFoldDB" id="A0A542EMT1"/>
<comment type="caution">
    <text evidence="3">The sequence shown here is derived from an EMBL/GenBank/DDBJ whole genome shotgun (WGS) entry which is preliminary data.</text>
</comment>
<sequence length="506" mass="53897">MNDWWTERRQNQQLSDLQSEMSYARSETSSLRSQLSRIQGSLQTRVESLSRAFDAFVELSDLRHETVGFTDEAELRRYAARVVSALASGTELPPAVDPVPQYWLEPAVTALISLHAGAPDEEAVSTAIKLDERRTSTFLALALAALGERHLVRTEWLEAAFGVPNDDGTLTRVQRVLWTTAARGGFGPEALELVVAKLRLGMTADGAWLSKLESRGSAGSRPRGLKATEKQDDAWYRLSRVADAVQSIVGNTEAREPDPSLTADAEAEPEKNSAAALLRLLISEGSEPERETLARIAVLRARVSGGSDTVETLADSAGTVNQLLADDLAMSADPYLAATALRVIAPSVLPAVEQLAQTADQPAPTQVTVDSGSRTITVRADGPDKLELGAATTALTSGVGVATGKQNALPIGLVVGGLVVAVGLGLIVHWFWIVVGVVIAGFGVNSYLRLRSALKADRERAAGEATNLNDRCTTAANSLTDYLDNTPARKASITASLTTLRQQLAG</sequence>
<evidence type="ECO:0000256" key="1">
    <source>
        <dbReference type="SAM" id="MobiDB-lite"/>
    </source>
</evidence>
<dbReference type="Proteomes" id="UP000316298">
    <property type="component" value="Unassembled WGS sequence"/>
</dbReference>
<keyword evidence="2" id="KW-1133">Transmembrane helix</keyword>
<protein>
    <submittedName>
        <fullName evidence="3">Uncharacterized protein</fullName>
    </submittedName>
</protein>
<keyword evidence="4" id="KW-1185">Reference proteome</keyword>